<name>A0A5A7P2P4_STRAF</name>
<proteinExistence type="predicted"/>
<evidence type="ECO:0000313" key="3">
    <source>
        <dbReference type="Proteomes" id="UP000325081"/>
    </source>
</evidence>
<evidence type="ECO:0000313" key="2">
    <source>
        <dbReference type="EMBL" id="GER26999.1"/>
    </source>
</evidence>
<accession>A0A5A7P2P4</accession>
<organism evidence="2 3">
    <name type="scientific">Striga asiatica</name>
    <name type="common">Asiatic witchweed</name>
    <name type="synonym">Buchnera asiatica</name>
    <dbReference type="NCBI Taxonomy" id="4170"/>
    <lineage>
        <taxon>Eukaryota</taxon>
        <taxon>Viridiplantae</taxon>
        <taxon>Streptophyta</taxon>
        <taxon>Embryophyta</taxon>
        <taxon>Tracheophyta</taxon>
        <taxon>Spermatophyta</taxon>
        <taxon>Magnoliopsida</taxon>
        <taxon>eudicotyledons</taxon>
        <taxon>Gunneridae</taxon>
        <taxon>Pentapetalae</taxon>
        <taxon>asterids</taxon>
        <taxon>lamiids</taxon>
        <taxon>Lamiales</taxon>
        <taxon>Orobanchaceae</taxon>
        <taxon>Buchnereae</taxon>
        <taxon>Striga</taxon>
    </lineage>
</organism>
<sequence length="285" mass="30903">MTRQIVLRPVASTAADRRQLLQGTECSSRRAAEVAGGTVAECAAVCCCCPCGLANLLVLVVYKVPAGLCRKALRRKRRRKLMKEGLLPAGRIKCGCEEKEVHVHPVMSPLAASDEGKEMAELEKEMWDQFYSAGFWRSPSQRSECCGTVDKGFRKTARWLTRWLQNYNGSKFTKTQSQTPERGESKLEGKSVGSSSKLDGGGGQRAVALSTTNNVEGQKTVEQSVIVGSSNVSETLPPKSTPHITLSNLVEVDVQTDPTSTGGKKSQRGFVRKPRGSKAPGEVSM</sequence>
<dbReference type="EMBL" id="BKCP01001336">
    <property type="protein sequence ID" value="GER26999.1"/>
    <property type="molecule type" value="Genomic_DNA"/>
</dbReference>
<gene>
    <name evidence="2" type="ORF">STAS_02677</name>
</gene>
<dbReference type="AlphaFoldDB" id="A0A5A7P2P4"/>
<dbReference type="PANTHER" id="PTHR33264">
    <property type="entry name" value="EXPRESSED PROTEIN"/>
    <property type="match status" value="1"/>
</dbReference>
<dbReference type="OrthoDB" id="695262at2759"/>
<feature type="compositionally biased region" description="Polar residues" evidence="1">
    <location>
        <begin position="171"/>
        <end position="180"/>
    </location>
</feature>
<protein>
    <submittedName>
        <fullName evidence="2">Transducin family protein / WD-40 repeat family protein</fullName>
    </submittedName>
</protein>
<feature type="compositionally biased region" description="Basic residues" evidence="1">
    <location>
        <begin position="265"/>
        <end position="276"/>
    </location>
</feature>
<comment type="caution">
    <text evidence="2">The sequence shown here is derived from an EMBL/GenBank/DDBJ whole genome shotgun (WGS) entry which is preliminary data.</text>
</comment>
<dbReference type="PANTHER" id="PTHR33264:SF8">
    <property type="entry name" value="EXPRESSED PROTEIN"/>
    <property type="match status" value="1"/>
</dbReference>
<keyword evidence="3" id="KW-1185">Reference proteome</keyword>
<reference evidence="3" key="1">
    <citation type="journal article" date="2019" name="Curr. Biol.">
        <title>Genome Sequence of Striga asiatica Provides Insight into the Evolution of Plant Parasitism.</title>
        <authorList>
            <person name="Yoshida S."/>
            <person name="Kim S."/>
            <person name="Wafula E.K."/>
            <person name="Tanskanen J."/>
            <person name="Kim Y.M."/>
            <person name="Honaas L."/>
            <person name="Yang Z."/>
            <person name="Spallek T."/>
            <person name="Conn C.E."/>
            <person name="Ichihashi Y."/>
            <person name="Cheong K."/>
            <person name="Cui S."/>
            <person name="Der J.P."/>
            <person name="Gundlach H."/>
            <person name="Jiao Y."/>
            <person name="Hori C."/>
            <person name="Ishida J.K."/>
            <person name="Kasahara H."/>
            <person name="Kiba T."/>
            <person name="Kim M.S."/>
            <person name="Koo N."/>
            <person name="Laohavisit A."/>
            <person name="Lee Y.H."/>
            <person name="Lumba S."/>
            <person name="McCourt P."/>
            <person name="Mortimer J.C."/>
            <person name="Mutuku J.M."/>
            <person name="Nomura T."/>
            <person name="Sasaki-Sekimoto Y."/>
            <person name="Seto Y."/>
            <person name="Wang Y."/>
            <person name="Wakatake T."/>
            <person name="Sakakibara H."/>
            <person name="Demura T."/>
            <person name="Yamaguchi S."/>
            <person name="Yoneyama K."/>
            <person name="Manabe R.I."/>
            <person name="Nelson D.C."/>
            <person name="Schulman A.H."/>
            <person name="Timko M.P."/>
            <person name="dePamphilis C.W."/>
            <person name="Choi D."/>
            <person name="Shirasu K."/>
        </authorList>
    </citation>
    <scope>NUCLEOTIDE SEQUENCE [LARGE SCALE GENOMIC DNA]</scope>
    <source>
        <strain evidence="3">cv. UVA1</strain>
    </source>
</reference>
<feature type="region of interest" description="Disordered" evidence="1">
    <location>
        <begin position="232"/>
        <end position="285"/>
    </location>
</feature>
<dbReference type="Proteomes" id="UP000325081">
    <property type="component" value="Unassembled WGS sequence"/>
</dbReference>
<evidence type="ECO:0000256" key="1">
    <source>
        <dbReference type="SAM" id="MobiDB-lite"/>
    </source>
</evidence>
<feature type="region of interest" description="Disordered" evidence="1">
    <location>
        <begin position="171"/>
        <end position="205"/>
    </location>
</feature>